<dbReference type="InterPro" id="IPR009057">
    <property type="entry name" value="Homeodomain-like_sf"/>
</dbReference>
<protein>
    <submittedName>
        <fullName evidence="4">TetR/AcrR family transcriptional regulator</fullName>
    </submittedName>
</protein>
<dbReference type="InterPro" id="IPR001647">
    <property type="entry name" value="HTH_TetR"/>
</dbReference>
<evidence type="ECO:0000313" key="4">
    <source>
        <dbReference type="EMBL" id="MBB2496683.1"/>
    </source>
</evidence>
<dbReference type="Gene3D" id="1.10.357.10">
    <property type="entry name" value="Tetracycline Repressor, domain 2"/>
    <property type="match status" value="1"/>
</dbReference>
<feature type="DNA-binding region" description="H-T-H motif" evidence="2">
    <location>
        <begin position="24"/>
        <end position="43"/>
    </location>
</feature>
<sequence length="196" mass="22005">MSTRERILDAALQCFAEQGYSRTSMRELATRVEIRAPSLYNHFASKREIMLALLERSGPGRMSQIINQLPDELSPAALLNAVLDALFNLWRDPQDNRSMRLACAEALHDAELGTLLETQVFQQERDLLSRLLLRAAGSLDAQLAEQWANQCVALGFARRLQILLTGDDVAKTETIIAQSRQEFIQLARLFGLPLTP</sequence>
<dbReference type="EMBL" id="JACJUD010000005">
    <property type="protein sequence ID" value="MBB2496683.1"/>
    <property type="molecule type" value="Genomic_DNA"/>
</dbReference>
<dbReference type="GO" id="GO:0003700">
    <property type="term" value="F:DNA-binding transcription factor activity"/>
    <property type="evidence" value="ECO:0007669"/>
    <property type="project" value="TreeGrafter"/>
</dbReference>
<evidence type="ECO:0000256" key="1">
    <source>
        <dbReference type="ARBA" id="ARBA00023125"/>
    </source>
</evidence>
<keyword evidence="1 2" id="KW-0238">DNA-binding</keyword>
<dbReference type="PRINTS" id="PR00455">
    <property type="entry name" value="HTHTETR"/>
</dbReference>
<gene>
    <name evidence="4" type="ORF">H3H51_16795</name>
</gene>
<proteinExistence type="predicted"/>
<keyword evidence="5" id="KW-1185">Reference proteome</keyword>
<evidence type="ECO:0000313" key="5">
    <source>
        <dbReference type="Proteomes" id="UP000542720"/>
    </source>
</evidence>
<dbReference type="PANTHER" id="PTHR30055:SF219">
    <property type="entry name" value="TRANSCRIPTIONAL REGULATORY PROTEIN"/>
    <property type="match status" value="1"/>
</dbReference>
<dbReference type="PANTHER" id="PTHR30055">
    <property type="entry name" value="HTH-TYPE TRANSCRIPTIONAL REGULATOR RUTR"/>
    <property type="match status" value="1"/>
</dbReference>
<dbReference type="PROSITE" id="PS50977">
    <property type="entry name" value="HTH_TETR_2"/>
    <property type="match status" value="1"/>
</dbReference>
<dbReference type="GO" id="GO:0000976">
    <property type="term" value="F:transcription cis-regulatory region binding"/>
    <property type="evidence" value="ECO:0007669"/>
    <property type="project" value="TreeGrafter"/>
</dbReference>
<organism evidence="4 5">
    <name type="scientific">Aquipseudomonas ullengensis</name>
    <dbReference type="NCBI Taxonomy" id="2759166"/>
    <lineage>
        <taxon>Bacteria</taxon>
        <taxon>Pseudomonadati</taxon>
        <taxon>Pseudomonadota</taxon>
        <taxon>Gammaproteobacteria</taxon>
        <taxon>Pseudomonadales</taxon>
        <taxon>Pseudomonadaceae</taxon>
        <taxon>Aquipseudomonas</taxon>
    </lineage>
</organism>
<dbReference type="Proteomes" id="UP000542720">
    <property type="component" value="Unassembled WGS sequence"/>
</dbReference>
<evidence type="ECO:0000259" key="3">
    <source>
        <dbReference type="PROSITE" id="PS50977"/>
    </source>
</evidence>
<dbReference type="InterPro" id="IPR050109">
    <property type="entry name" value="HTH-type_TetR-like_transc_reg"/>
</dbReference>
<reference evidence="4 5" key="1">
    <citation type="submission" date="2020-08" db="EMBL/GenBank/DDBJ databases">
        <authorList>
            <person name="Kim C.M."/>
        </authorList>
    </citation>
    <scope>NUCLEOTIDE SEQUENCE [LARGE SCALE GENOMIC DNA]</scope>
    <source>
        <strain evidence="4 5">UL070</strain>
    </source>
</reference>
<feature type="domain" description="HTH tetR-type" evidence="3">
    <location>
        <begin position="1"/>
        <end position="61"/>
    </location>
</feature>
<dbReference type="Pfam" id="PF00440">
    <property type="entry name" value="TetR_N"/>
    <property type="match status" value="1"/>
</dbReference>
<dbReference type="SUPFAM" id="SSF46689">
    <property type="entry name" value="Homeodomain-like"/>
    <property type="match status" value="1"/>
</dbReference>
<evidence type="ECO:0000256" key="2">
    <source>
        <dbReference type="PROSITE-ProRule" id="PRU00335"/>
    </source>
</evidence>
<dbReference type="RefSeq" id="WP_183090210.1">
    <property type="nucleotide sequence ID" value="NZ_JACJUD010000005.1"/>
</dbReference>
<accession>A0A7W4QFI4</accession>
<dbReference type="AlphaFoldDB" id="A0A7W4QFI4"/>
<name>A0A7W4QFI4_9GAMM</name>
<comment type="caution">
    <text evidence="4">The sequence shown here is derived from an EMBL/GenBank/DDBJ whole genome shotgun (WGS) entry which is preliminary data.</text>
</comment>